<dbReference type="Pfam" id="PF00733">
    <property type="entry name" value="Asn_synthase"/>
    <property type="match status" value="1"/>
</dbReference>
<dbReference type="PANTHER" id="PTHR43284:SF1">
    <property type="entry name" value="ASPARAGINE SYNTHETASE"/>
    <property type="match status" value="1"/>
</dbReference>
<feature type="site" description="Important for beta-aspartyl-AMP intermediate formation" evidence="10">
    <location>
        <position position="367"/>
    </location>
</feature>
<dbReference type="InterPro" id="IPR006426">
    <property type="entry name" value="Asn_synth_AEB"/>
</dbReference>
<dbReference type="SUPFAM" id="SSF52402">
    <property type="entry name" value="Adenine nucleotide alpha hydrolases-like"/>
    <property type="match status" value="1"/>
</dbReference>
<evidence type="ECO:0000256" key="8">
    <source>
        <dbReference type="PIRSR" id="PIRSR001589-1"/>
    </source>
</evidence>
<evidence type="ECO:0000256" key="6">
    <source>
        <dbReference type="ARBA" id="ARBA00022962"/>
    </source>
</evidence>
<dbReference type="Gene3D" id="3.40.50.620">
    <property type="entry name" value="HUPs"/>
    <property type="match status" value="1"/>
</dbReference>
<evidence type="ECO:0000256" key="1">
    <source>
        <dbReference type="ARBA" id="ARBA00005187"/>
    </source>
</evidence>
<comment type="caution">
    <text evidence="12">The sequence shown here is derived from an EMBL/GenBank/DDBJ whole genome shotgun (WGS) entry which is preliminary data.</text>
</comment>
<keyword evidence="12" id="KW-0436">Ligase</keyword>
<dbReference type="Proteomes" id="UP000664303">
    <property type="component" value="Unassembled WGS sequence"/>
</dbReference>
<evidence type="ECO:0000256" key="9">
    <source>
        <dbReference type="PIRSR" id="PIRSR001589-2"/>
    </source>
</evidence>
<dbReference type="InterPro" id="IPR029055">
    <property type="entry name" value="Ntn_hydrolases_N"/>
</dbReference>
<evidence type="ECO:0000256" key="5">
    <source>
        <dbReference type="ARBA" id="ARBA00022840"/>
    </source>
</evidence>
<organism evidence="12 13">
    <name type="scientific">Parahaliea mediterranea</name>
    <dbReference type="NCBI Taxonomy" id="651086"/>
    <lineage>
        <taxon>Bacteria</taxon>
        <taxon>Pseudomonadati</taxon>
        <taxon>Pseudomonadota</taxon>
        <taxon>Gammaproteobacteria</taxon>
        <taxon>Cellvibrionales</taxon>
        <taxon>Halieaceae</taxon>
        <taxon>Parahaliea</taxon>
    </lineage>
</organism>
<keyword evidence="5 9" id="KW-0067">ATP-binding</keyword>
<feature type="active site" description="For GATase activity" evidence="8">
    <location>
        <position position="2"/>
    </location>
</feature>
<dbReference type="PIRSF" id="PIRSF001589">
    <property type="entry name" value="Asn_synthetase_glu-h"/>
    <property type="match status" value="1"/>
</dbReference>
<dbReference type="InterPro" id="IPR014729">
    <property type="entry name" value="Rossmann-like_a/b/a_fold"/>
</dbReference>
<evidence type="ECO:0000259" key="11">
    <source>
        <dbReference type="PROSITE" id="PS51278"/>
    </source>
</evidence>
<feature type="binding site" evidence="9">
    <location>
        <position position="292"/>
    </location>
    <ligand>
        <name>ATP</name>
        <dbReference type="ChEBI" id="CHEBI:30616"/>
    </ligand>
</feature>
<dbReference type="GO" id="GO:0005829">
    <property type="term" value="C:cytosol"/>
    <property type="evidence" value="ECO:0007669"/>
    <property type="project" value="TreeGrafter"/>
</dbReference>
<keyword evidence="8" id="KW-0061">Asparagine biosynthesis</keyword>
<dbReference type="EMBL" id="JAFKCZ010000002">
    <property type="protein sequence ID" value="MBN7795482.1"/>
    <property type="molecule type" value="Genomic_DNA"/>
</dbReference>
<reference evidence="12" key="1">
    <citation type="submission" date="2021-02" db="EMBL/GenBank/DDBJ databases">
        <title>PHA producing bacteria isolated from coastal sediment in Guangdong, Shenzhen.</title>
        <authorList>
            <person name="Zheng W."/>
            <person name="Yu S."/>
            <person name="Huang Y."/>
        </authorList>
    </citation>
    <scope>NUCLEOTIDE SEQUENCE</scope>
    <source>
        <strain evidence="12">TN14-10</strain>
    </source>
</reference>
<dbReference type="NCBIfam" id="TIGR01536">
    <property type="entry name" value="asn_synth_AEB"/>
    <property type="match status" value="1"/>
</dbReference>
<keyword evidence="8" id="KW-0028">Amino-acid biosynthesis</keyword>
<evidence type="ECO:0000256" key="10">
    <source>
        <dbReference type="PIRSR" id="PIRSR001589-3"/>
    </source>
</evidence>
<evidence type="ECO:0000256" key="4">
    <source>
        <dbReference type="ARBA" id="ARBA00022741"/>
    </source>
</evidence>
<accession>A0A939IL05</accession>
<gene>
    <name evidence="12" type="primary">asnB</name>
    <name evidence="12" type="ORF">JYP50_02695</name>
</gene>
<comment type="similarity">
    <text evidence="2">Belongs to the asparagine synthetase family.</text>
</comment>
<dbReference type="InterPro" id="IPR051786">
    <property type="entry name" value="ASN_synthetase/amidase"/>
</dbReference>
<protein>
    <recommendedName>
        <fullName evidence="3">asparagine synthase (glutamine-hydrolyzing)</fullName>
        <ecNumber evidence="3">6.3.5.4</ecNumber>
    </recommendedName>
</protein>
<sequence>MCGIQGIVDFSGSESQLLSRAVFDEALQMQAHRGPDGSGIYQSSECLLGHRRLSIIDLDQRSNQPMCCNDRYIIVFNGEIYNHKELRCDLEARGVCFTTQSDTEVLLHGLRVEGVDFVQKCIGMFAFCYVDRELGEAHIVRDRLGVKPLYYNVDGFRVSFSSTTASLRRICDAGNLSEEALSSYLSFRYPIGDRTFFGQVKCLQPGYRLVVKKNKVEKVCYWDPLSFARGRLDDKGERYYREHLARLIQSSVRYRLISDVAVGAYLSGGVDSSGVVATMAALSGSNINTFTIGYDESGFNEFEFARDVAEKYQTNHREIIQSSDDFASSMRELIRLKGAPLSVPNEVPIWKLSTELKQHVSVVLSGEGADELFMGYGRLFRSAFDYERMSPTYKWSCLKNHTTFMQAAMAYYGRVTFDEEVDHFLSRYSYTSFADKQRFLSSQLDIGKIESSLREEFASCFKELDGKVSYEEKISYVFLKHHLPGLLQRLDNATMAASVEGRVPFVDHRVVEFALNIPAHYKLRWRKGWSKEACEPFLSDTISEKFDTPKYLLKKVFQSSLSESILYRRKVGFPVPLHNWFRGDFRQFAKDTLLSNEAKGRGIYNSKEIEKCVSSSAIENDHRTAMNIWMLMNVEIFCQEHLS</sequence>
<comment type="pathway">
    <text evidence="1">Amino-acid biosynthesis; L-asparagine biosynthesis; L-asparagine from L-aspartate (L-Gln route): step 1/1.</text>
</comment>
<dbReference type="GO" id="GO:0005524">
    <property type="term" value="F:ATP binding"/>
    <property type="evidence" value="ECO:0007669"/>
    <property type="project" value="UniProtKB-KW"/>
</dbReference>
<feature type="binding site" evidence="9">
    <location>
        <position position="102"/>
    </location>
    <ligand>
        <name>L-glutamine</name>
        <dbReference type="ChEBI" id="CHEBI:58359"/>
    </ligand>
</feature>
<name>A0A939IL05_9GAMM</name>
<dbReference type="AlphaFoldDB" id="A0A939IL05"/>
<keyword evidence="4 9" id="KW-0547">Nucleotide-binding</keyword>
<dbReference type="SUPFAM" id="SSF56235">
    <property type="entry name" value="N-terminal nucleophile aminohydrolases (Ntn hydrolases)"/>
    <property type="match status" value="1"/>
</dbReference>
<dbReference type="InterPro" id="IPR001962">
    <property type="entry name" value="Asn_synthase"/>
</dbReference>
<feature type="domain" description="Glutamine amidotransferase type-2" evidence="11">
    <location>
        <begin position="2"/>
        <end position="214"/>
    </location>
</feature>
<evidence type="ECO:0000256" key="2">
    <source>
        <dbReference type="ARBA" id="ARBA00005752"/>
    </source>
</evidence>
<dbReference type="GO" id="GO:0006529">
    <property type="term" value="P:asparagine biosynthetic process"/>
    <property type="evidence" value="ECO:0007669"/>
    <property type="project" value="UniProtKB-KW"/>
</dbReference>
<dbReference type="RefSeq" id="WP_206558935.1">
    <property type="nucleotide sequence ID" value="NZ_JAFKCZ010000002.1"/>
</dbReference>
<dbReference type="GO" id="GO:0004066">
    <property type="term" value="F:asparagine synthase (glutamine-hydrolyzing) activity"/>
    <property type="evidence" value="ECO:0007669"/>
    <property type="project" value="UniProtKB-EC"/>
</dbReference>
<feature type="binding site" evidence="9">
    <location>
        <begin position="365"/>
        <end position="366"/>
    </location>
    <ligand>
        <name>ATP</name>
        <dbReference type="ChEBI" id="CHEBI:30616"/>
    </ligand>
</feature>
<keyword evidence="13" id="KW-1185">Reference proteome</keyword>
<evidence type="ECO:0000313" key="12">
    <source>
        <dbReference type="EMBL" id="MBN7795482.1"/>
    </source>
</evidence>
<dbReference type="PANTHER" id="PTHR43284">
    <property type="entry name" value="ASPARAGINE SYNTHETASE (GLUTAMINE-HYDROLYZING)"/>
    <property type="match status" value="1"/>
</dbReference>
<dbReference type="Gene3D" id="3.60.20.10">
    <property type="entry name" value="Glutamine Phosphoribosylpyrophosphate, subunit 1, domain 1"/>
    <property type="match status" value="1"/>
</dbReference>
<evidence type="ECO:0000256" key="7">
    <source>
        <dbReference type="ARBA" id="ARBA00048741"/>
    </source>
</evidence>
<evidence type="ECO:0000313" key="13">
    <source>
        <dbReference type="Proteomes" id="UP000664303"/>
    </source>
</evidence>
<comment type="catalytic activity">
    <reaction evidence="7">
        <text>L-aspartate + L-glutamine + ATP + H2O = L-asparagine + L-glutamate + AMP + diphosphate + H(+)</text>
        <dbReference type="Rhea" id="RHEA:12228"/>
        <dbReference type="ChEBI" id="CHEBI:15377"/>
        <dbReference type="ChEBI" id="CHEBI:15378"/>
        <dbReference type="ChEBI" id="CHEBI:29985"/>
        <dbReference type="ChEBI" id="CHEBI:29991"/>
        <dbReference type="ChEBI" id="CHEBI:30616"/>
        <dbReference type="ChEBI" id="CHEBI:33019"/>
        <dbReference type="ChEBI" id="CHEBI:58048"/>
        <dbReference type="ChEBI" id="CHEBI:58359"/>
        <dbReference type="ChEBI" id="CHEBI:456215"/>
        <dbReference type="EC" id="6.3.5.4"/>
    </reaction>
</comment>
<dbReference type="CDD" id="cd01991">
    <property type="entry name" value="Asn_synthase_B_C"/>
    <property type="match status" value="1"/>
</dbReference>
<dbReference type="PROSITE" id="PS51278">
    <property type="entry name" value="GATASE_TYPE_2"/>
    <property type="match status" value="1"/>
</dbReference>
<dbReference type="InterPro" id="IPR017932">
    <property type="entry name" value="GATase_2_dom"/>
</dbReference>
<keyword evidence="6 8" id="KW-0315">Glutamine amidotransferase</keyword>
<proteinExistence type="inferred from homology"/>
<dbReference type="EC" id="6.3.5.4" evidence="3"/>
<dbReference type="CDD" id="cd00712">
    <property type="entry name" value="AsnB"/>
    <property type="match status" value="1"/>
</dbReference>
<evidence type="ECO:0000256" key="3">
    <source>
        <dbReference type="ARBA" id="ARBA00012737"/>
    </source>
</evidence>
<dbReference type="Pfam" id="PF13522">
    <property type="entry name" value="GATase_6"/>
    <property type="match status" value="1"/>
</dbReference>
<dbReference type="InterPro" id="IPR033738">
    <property type="entry name" value="AsnB_N"/>
</dbReference>